<feature type="domain" description="LysM" evidence="3">
    <location>
        <begin position="193"/>
        <end position="238"/>
    </location>
</feature>
<name>A0A347ZQT4_9CHLR</name>
<evidence type="ECO:0000256" key="1">
    <source>
        <dbReference type="SAM" id="MobiDB-lite"/>
    </source>
</evidence>
<dbReference type="InterPro" id="IPR036779">
    <property type="entry name" value="LysM_dom_sf"/>
</dbReference>
<keyword evidence="5" id="KW-1185">Reference proteome</keyword>
<comment type="caution">
    <text evidence="4">The sequence shown here is derived from an EMBL/GenBank/DDBJ whole genome shotgun (WGS) entry which is preliminary data.</text>
</comment>
<dbReference type="InterPro" id="IPR014044">
    <property type="entry name" value="CAP_dom"/>
</dbReference>
<evidence type="ECO:0000313" key="4">
    <source>
        <dbReference type="EMBL" id="REG11779.1"/>
    </source>
</evidence>
<keyword evidence="2" id="KW-0472">Membrane</keyword>
<gene>
    <name evidence="4" type="ORF">DFR64_1672</name>
</gene>
<feature type="region of interest" description="Disordered" evidence="1">
    <location>
        <begin position="243"/>
        <end position="269"/>
    </location>
</feature>
<dbReference type="Gene3D" id="3.40.33.10">
    <property type="entry name" value="CAP"/>
    <property type="match status" value="1"/>
</dbReference>
<feature type="compositionally biased region" description="Polar residues" evidence="1">
    <location>
        <begin position="260"/>
        <end position="269"/>
    </location>
</feature>
<dbReference type="PROSITE" id="PS51782">
    <property type="entry name" value="LYSM"/>
    <property type="match status" value="1"/>
</dbReference>
<dbReference type="SMART" id="SM00257">
    <property type="entry name" value="LysM"/>
    <property type="match status" value="1"/>
</dbReference>
<dbReference type="EMBL" id="QUMS01000001">
    <property type="protein sequence ID" value="REG11779.1"/>
    <property type="molecule type" value="Genomic_DNA"/>
</dbReference>
<proteinExistence type="predicted"/>
<evidence type="ECO:0000259" key="3">
    <source>
        <dbReference type="PROSITE" id="PS51782"/>
    </source>
</evidence>
<dbReference type="AlphaFoldDB" id="A0A347ZQT4"/>
<protein>
    <submittedName>
        <fullName evidence="4">Cysteine-rich secretory family protein</fullName>
    </submittedName>
</protein>
<dbReference type="CDD" id="cd00118">
    <property type="entry name" value="LysM"/>
    <property type="match status" value="1"/>
</dbReference>
<dbReference type="Pfam" id="PF01476">
    <property type="entry name" value="LysM"/>
    <property type="match status" value="1"/>
</dbReference>
<keyword evidence="2" id="KW-1133">Transmembrane helix</keyword>
<evidence type="ECO:0000313" key="5">
    <source>
        <dbReference type="Proteomes" id="UP000256388"/>
    </source>
</evidence>
<dbReference type="Gene3D" id="3.10.350.10">
    <property type="entry name" value="LysM domain"/>
    <property type="match status" value="1"/>
</dbReference>
<sequence>MLSLGTSPVSADDSAPTGYDLVAAVNAYRAANGYYAIGTNSLVMSAAQTHADWIVQTGQGGHIGAGGSDETMRVGWTGYGGGAVIKCDENWAMASSVSDAVYSSWSDWTHQEVMLNSWGNRYTDIGGGVSKSGNGLYVFVLDLCLVEGQSSGGSVPDSSGSTASGDASVAPTADVSNYIYGVTVATPQADGSIVHTVLYGQSLISIADAYGITVEQLRELNGMAADDNTIWTDQELVIAPAGSTAQVPGEGETPAATAVGESSNAEATPQPTATIYTATLTPQPTLTPGASPTAQAESARSVWNTRTLGILLLVVSGLGLAAMLYFSTPRK</sequence>
<keyword evidence="2" id="KW-0812">Transmembrane</keyword>
<dbReference type="SUPFAM" id="SSF54106">
    <property type="entry name" value="LysM domain"/>
    <property type="match status" value="1"/>
</dbReference>
<dbReference type="Pfam" id="PF00188">
    <property type="entry name" value="CAP"/>
    <property type="match status" value="1"/>
</dbReference>
<organism evidence="4 5">
    <name type="scientific">Pelolinea submarina</name>
    <dbReference type="NCBI Taxonomy" id="913107"/>
    <lineage>
        <taxon>Bacteria</taxon>
        <taxon>Bacillati</taxon>
        <taxon>Chloroflexota</taxon>
        <taxon>Anaerolineae</taxon>
        <taxon>Anaerolineales</taxon>
        <taxon>Anaerolineaceae</taxon>
        <taxon>Pelolinea</taxon>
    </lineage>
</organism>
<dbReference type="SUPFAM" id="SSF55797">
    <property type="entry name" value="PR-1-like"/>
    <property type="match status" value="1"/>
</dbReference>
<reference evidence="4 5" key="1">
    <citation type="submission" date="2018-08" db="EMBL/GenBank/DDBJ databases">
        <title>Genomic Encyclopedia of Type Strains, Phase IV (KMG-IV): sequencing the most valuable type-strain genomes for metagenomic binning, comparative biology and taxonomic classification.</title>
        <authorList>
            <person name="Goeker M."/>
        </authorList>
    </citation>
    <scope>NUCLEOTIDE SEQUENCE [LARGE SCALE GENOMIC DNA]</scope>
    <source>
        <strain evidence="4 5">DSM 23923</strain>
    </source>
</reference>
<feature type="transmembrane region" description="Helical" evidence="2">
    <location>
        <begin position="308"/>
        <end position="326"/>
    </location>
</feature>
<evidence type="ECO:0000256" key="2">
    <source>
        <dbReference type="SAM" id="Phobius"/>
    </source>
</evidence>
<dbReference type="Proteomes" id="UP000256388">
    <property type="component" value="Unassembled WGS sequence"/>
</dbReference>
<dbReference type="InterPro" id="IPR035940">
    <property type="entry name" value="CAP_sf"/>
</dbReference>
<accession>A0A347ZQT4</accession>
<dbReference type="InterPro" id="IPR018392">
    <property type="entry name" value="LysM"/>
</dbReference>